<feature type="compositionally biased region" description="Polar residues" evidence="1">
    <location>
        <begin position="77"/>
        <end position="91"/>
    </location>
</feature>
<keyword evidence="3" id="KW-1185">Reference proteome</keyword>
<reference evidence="2 3" key="1">
    <citation type="submission" date="2019-08" db="EMBL/GenBank/DDBJ databases">
        <title>Massilia golmudensis sp. nov., isolated from sand in the Qinghai-Tibetan Plateau.</title>
        <authorList>
            <person name="Zhang B."/>
        </authorList>
    </citation>
    <scope>NUCLEOTIDE SEQUENCE [LARGE SCALE GENOMIC DNA]</scope>
    <source>
        <strain evidence="2 3">GEM5</strain>
    </source>
</reference>
<proteinExistence type="predicted"/>
<dbReference type="AlphaFoldDB" id="A0A5C7FZG1"/>
<organism evidence="2 3">
    <name type="scientific">Massilia arenae</name>
    <dbReference type="NCBI Taxonomy" id="2603288"/>
    <lineage>
        <taxon>Bacteria</taxon>
        <taxon>Pseudomonadati</taxon>
        <taxon>Pseudomonadota</taxon>
        <taxon>Betaproteobacteria</taxon>
        <taxon>Burkholderiales</taxon>
        <taxon>Oxalobacteraceae</taxon>
        <taxon>Telluria group</taxon>
        <taxon>Massilia</taxon>
    </lineage>
</organism>
<evidence type="ECO:0000256" key="1">
    <source>
        <dbReference type="SAM" id="MobiDB-lite"/>
    </source>
</evidence>
<gene>
    <name evidence="2" type="ORF">FVD38_06660</name>
</gene>
<feature type="region of interest" description="Disordered" evidence="1">
    <location>
        <begin position="1"/>
        <end position="36"/>
    </location>
</feature>
<evidence type="ECO:0000313" key="2">
    <source>
        <dbReference type="EMBL" id="TXG00839.1"/>
    </source>
</evidence>
<feature type="region of interest" description="Disordered" evidence="1">
    <location>
        <begin position="65"/>
        <end position="119"/>
    </location>
</feature>
<evidence type="ECO:0000313" key="3">
    <source>
        <dbReference type="Proteomes" id="UP000321413"/>
    </source>
</evidence>
<comment type="caution">
    <text evidence="2">The sequence shown here is derived from an EMBL/GenBank/DDBJ whole genome shotgun (WGS) entry which is preliminary data.</text>
</comment>
<sequence length="119" mass="13865">MRIDQPRQQDHPTRIDPLRPRRLEPAPNRNNPPIPYQHIRIAPLTLLRIKANDIRVLNQQATLLPKNRLTRRKQQPEHNTMQKTRHGNFQTIKLPPILQPTPTEPRALTAQPNPQLGSE</sequence>
<feature type="compositionally biased region" description="Polar residues" evidence="1">
    <location>
        <begin position="110"/>
        <end position="119"/>
    </location>
</feature>
<dbReference type="Proteomes" id="UP000321413">
    <property type="component" value="Unassembled WGS sequence"/>
</dbReference>
<accession>A0A5C7FZG1</accession>
<protein>
    <submittedName>
        <fullName evidence="2">Uncharacterized protein</fullName>
    </submittedName>
</protein>
<name>A0A5C7FZG1_9BURK</name>
<dbReference type="RefSeq" id="WP_147934101.1">
    <property type="nucleotide sequence ID" value="NZ_VPFD01000005.1"/>
</dbReference>
<feature type="compositionally biased region" description="Basic and acidic residues" evidence="1">
    <location>
        <begin position="1"/>
        <end position="24"/>
    </location>
</feature>
<dbReference type="EMBL" id="VPFD01000005">
    <property type="protein sequence ID" value="TXG00839.1"/>
    <property type="molecule type" value="Genomic_DNA"/>
</dbReference>